<feature type="transmembrane region" description="Helical" evidence="1">
    <location>
        <begin position="41"/>
        <end position="60"/>
    </location>
</feature>
<dbReference type="InterPro" id="IPR056119">
    <property type="entry name" value="DUF7702"/>
</dbReference>
<gene>
    <name evidence="3" type="ORF">GALMADRAFT_234063</name>
</gene>
<dbReference type="EMBL" id="KL142367">
    <property type="protein sequence ID" value="KDR85289.1"/>
    <property type="molecule type" value="Genomic_DNA"/>
</dbReference>
<feature type="transmembrane region" description="Helical" evidence="1">
    <location>
        <begin position="108"/>
        <end position="131"/>
    </location>
</feature>
<dbReference type="PANTHER" id="PTHR42109">
    <property type="entry name" value="UNPLACED GENOMIC SCAFFOLD UM_SCAF_CONTIG_1.265, WHOLE GENOME SHOTGUN SEQUENCE"/>
    <property type="match status" value="1"/>
</dbReference>
<evidence type="ECO:0000259" key="2">
    <source>
        <dbReference type="Pfam" id="PF24800"/>
    </source>
</evidence>
<reference evidence="4" key="1">
    <citation type="journal article" date="2014" name="Proc. Natl. Acad. Sci. U.S.A.">
        <title>Extensive sampling of basidiomycete genomes demonstrates inadequacy of the white-rot/brown-rot paradigm for wood decay fungi.</title>
        <authorList>
            <person name="Riley R."/>
            <person name="Salamov A.A."/>
            <person name="Brown D.W."/>
            <person name="Nagy L.G."/>
            <person name="Floudas D."/>
            <person name="Held B.W."/>
            <person name="Levasseur A."/>
            <person name="Lombard V."/>
            <person name="Morin E."/>
            <person name="Otillar R."/>
            <person name="Lindquist E.A."/>
            <person name="Sun H."/>
            <person name="LaButti K.M."/>
            <person name="Schmutz J."/>
            <person name="Jabbour D."/>
            <person name="Luo H."/>
            <person name="Baker S.E."/>
            <person name="Pisabarro A.G."/>
            <person name="Walton J.D."/>
            <person name="Blanchette R.A."/>
            <person name="Henrissat B."/>
            <person name="Martin F."/>
            <person name="Cullen D."/>
            <person name="Hibbett D.S."/>
            <person name="Grigoriev I.V."/>
        </authorList>
    </citation>
    <scope>NUCLEOTIDE SEQUENCE [LARGE SCALE GENOMIC DNA]</scope>
    <source>
        <strain evidence="4">CBS 339.88</strain>
    </source>
</reference>
<feature type="transmembrane region" description="Helical" evidence="1">
    <location>
        <begin position="229"/>
        <end position="250"/>
    </location>
</feature>
<dbReference type="Pfam" id="PF24800">
    <property type="entry name" value="DUF7702"/>
    <property type="match status" value="1"/>
</dbReference>
<dbReference type="PANTHER" id="PTHR42109:SF2">
    <property type="entry name" value="INTEGRAL MEMBRANE PROTEIN"/>
    <property type="match status" value="1"/>
</dbReference>
<sequence>MPKLDTRGILAAAEIGFYAPIAVVTVILIFRYAFRRDAGWFFLFLFSITRMAEGALLVAGEMLPAKPILFNAAYIMDYAGLAPLLFSSLGFIGMAGQHTYSENPRVTTMLRLIGILGLGGLGLCIAGGVLGGQAAANQNLATILRRAGVCVYAGIYVILFMAHIGTWTYRWHLRSYRRSLLFGISIALPFLGVRMAYAVLAAWSSLDLRGTKLSSNPTLAKLNPVTGNWILYLVMSLIMEYVVAALYLFASTVLARRHH</sequence>
<evidence type="ECO:0000313" key="4">
    <source>
        <dbReference type="Proteomes" id="UP000027222"/>
    </source>
</evidence>
<dbReference type="AlphaFoldDB" id="A0A067TZ41"/>
<feature type="domain" description="DUF7702" evidence="2">
    <location>
        <begin position="4"/>
        <end position="254"/>
    </location>
</feature>
<dbReference type="STRING" id="685588.A0A067TZ41"/>
<proteinExistence type="predicted"/>
<feature type="transmembrane region" description="Helical" evidence="1">
    <location>
        <begin position="143"/>
        <end position="168"/>
    </location>
</feature>
<feature type="transmembrane region" description="Helical" evidence="1">
    <location>
        <begin position="72"/>
        <end position="96"/>
    </location>
</feature>
<feature type="transmembrane region" description="Helical" evidence="1">
    <location>
        <begin position="180"/>
        <end position="203"/>
    </location>
</feature>
<dbReference type="OrthoDB" id="2560628at2759"/>
<dbReference type="Proteomes" id="UP000027222">
    <property type="component" value="Unassembled WGS sequence"/>
</dbReference>
<keyword evidence="1" id="KW-1133">Transmembrane helix</keyword>
<protein>
    <recommendedName>
        <fullName evidence="2">DUF7702 domain-containing protein</fullName>
    </recommendedName>
</protein>
<accession>A0A067TZ41</accession>
<dbReference type="HOGENOM" id="CLU_064985_0_0_1"/>
<organism evidence="3 4">
    <name type="scientific">Galerina marginata (strain CBS 339.88)</name>
    <dbReference type="NCBI Taxonomy" id="685588"/>
    <lineage>
        <taxon>Eukaryota</taxon>
        <taxon>Fungi</taxon>
        <taxon>Dikarya</taxon>
        <taxon>Basidiomycota</taxon>
        <taxon>Agaricomycotina</taxon>
        <taxon>Agaricomycetes</taxon>
        <taxon>Agaricomycetidae</taxon>
        <taxon>Agaricales</taxon>
        <taxon>Agaricineae</taxon>
        <taxon>Strophariaceae</taxon>
        <taxon>Galerina</taxon>
    </lineage>
</organism>
<evidence type="ECO:0000313" key="3">
    <source>
        <dbReference type="EMBL" id="KDR85289.1"/>
    </source>
</evidence>
<evidence type="ECO:0000256" key="1">
    <source>
        <dbReference type="SAM" id="Phobius"/>
    </source>
</evidence>
<name>A0A067TZ41_GALM3</name>
<keyword evidence="1" id="KW-0472">Membrane</keyword>
<keyword evidence="4" id="KW-1185">Reference proteome</keyword>
<feature type="transmembrane region" description="Helical" evidence="1">
    <location>
        <begin position="15"/>
        <end position="34"/>
    </location>
</feature>
<keyword evidence="1" id="KW-0812">Transmembrane</keyword>